<dbReference type="AlphaFoldDB" id="A0A1R4EXC0"/>
<dbReference type="Proteomes" id="UP000195787">
    <property type="component" value="Unassembled WGS sequence"/>
</dbReference>
<name>A0A1R4EXC0_9MICO</name>
<evidence type="ECO:0000313" key="2">
    <source>
        <dbReference type="Proteomes" id="UP000195787"/>
    </source>
</evidence>
<sequence length="60" mass="6558">MVKAKLEAVESGIAEFEQEFGMHIVLPDGRTVYEHTTGWIAQAYEVGTVPPLSALEAPRS</sequence>
<accession>A0A1R4EXC0</accession>
<dbReference type="EMBL" id="FUHU01000007">
    <property type="protein sequence ID" value="SJM48300.1"/>
    <property type="molecule type" value="Genomic_DNA"/>
</dbReference>
<evidence type="ECO:0000313" key="1">
    <source>
        <dbReference type="EMBL" id="SJM48300.1"/>
    </source>
</evidence>
<organism evidence="1 2">
    <name type="scientific">Agrococcus casei LMG 22410</name>
    <dbReference type="NCBI Taxonomy" id="1255656"/>
    <lineage>
        <taxon>Bacteria</taxon>
        <taxon>Bacillati</taxon>
        <taxon>Actinomycetota</taxon>
        <taxon>Actinomycetes</taxon>
        <taxon>Micrococcales</taxon>
        <taxon>Microbacteriaceae</taxon>
        <taxon>Agrococcus</taxon>
    </lineage>
</organism>
<keyword evidence="2" id="KW-1185">Reference proteome</keyword>
<reference evidence="1 2" key="1">
    <citation type="submission" date="2017-02" db="EMBL/GenBank/DDBJ databases">
        <authorList>
            <person name="Peterson S.W."/>
        </authorList>
    </citation>
    <scope>NUCLEOTIDE SEQUENCE [LARGE SCALE GENOMIC DNA]</scope>
    <source>
        <strain evidence="1 2">LMG 22410</strain>
    </source>
</reference>
<gene>
    <name evidence="1" type="ORF">CZ674_01445</name>
</gene>
<proteinExistence type="predicted"/>
<protein>
    <submittedName>
        <fullName evidence="1">Uncharacterized protein</fullName>
    </submittedName>
</protein>